<keyword evidence="3" id="KW-1185">Reference proteome</keyword>
<dbReference type="PROSITE" id="PS50943">
    <property type="entry name" value="HTH_CROC1"/>
    <property type="match status" value="1"/>
</dbReference>
<comment type="caution">
    <text evidence="2">The sequence shown here is derived from an EMBL/GenBank/DDBJ whole genome shotgun (WGS) entry which is preliminary data.</text>
</comment>
<feature type="domain" description="HTH cro/C1-type" evidence="1">
    <location>
        <begin position="17"/>
        <end position="72"/>
    </location>
</feature>
<dbReference type="InterPro" id="IPR010982">
    <property type="entry name" value="Lambda_DNA-bd_dom_sf"/>
</dbReference>
<dbReference type="Gene3D" id="1.10.260.40">
    <property type="entry name" value="lambda repressor-like DNA-binding domains"/>
    <property type="match status" value="1"/>
</dbReference>
<sequence>MADEDSTLPRRQLGRQLRQYREEIGLTLAQAARLVEIGTTTLHRLETGKAHKVRMHVIQHLCEIYERSAEEWAAIKHLARQASVKSWYAEYNDLLPDNFDNYVGLEAAAQQLISYQELIPGLLQTEEYARTMMRNYVPEESEGDIARHVQLRMKRQSIIKRKTEPVTFHVVLHESALRRMVGSPRIMANQCRHLADASTWPNVVIRILPFSAGMPMGLLPGPFVILGFGLDSKGRPVEPPVVYIESVVTANIYLEKPGDVNRYRALWAALQSAALSDVESRALLRKIAKEYQQ</sequence>
<dbReference type="EMBL" id="JADLQX010000003">
    <property type="protein sequence ID" value="MBF6296902.1"/>
    <property type="molecule type" value="Genomic_DNA"/>
</dbReference>
<gene>
    <name evidence="2" type="ORF">IU459_05015</name>
</gene>
<accession>A0ABS0CJW0</accession>
<dbReference type="Proteomes" id="UP000702209">
    <property type="component" value="Unassembled WGS sequence"/>
</dbReference>
<name>A0ABS0CJW0_9NOCA</name>
<dbReference type="RefSeq" id="WP_195128277.1">
    <property type="nucleotide sequence ID" value="NZ_JADLQX010000003.1"/>
</dbReference>
<protein>
    <submittedName>
        <fullName evidence="2">Helix-turn-helix domain-containing protein</fullName>
    </submittedName>
</protein>
<evidence type="ECO:0000313" key="3">
    <source>
        <dbReference type="Proteomes" id="UP000702209"/>
    </source>
</evidence>
<evidence type="ECO:0000313" key="2">
    <source>
        <dbReference type="EMBL" id="MBF6296902.1"/>
    </source>
</evidence>
<dbReference type="CDD" id="cd00093">
    <property type="entry name" value="HTH_XRE"/>
    <property type="match status" value="1"/>
</dbReference>
<reference evidence="2 3" key="1">
    <citation type="submission" date="2020-10" db="EMBL/GenBank/DDBJ databases">
        <title>Identification of Nocardia species via Next-generation sequencing and recognition of intraspecies genetic diversity.</title>
        <authorList>
            <person name="Li P."/>
            <person name="Li P."/>
            <person name="Lu B."/>
        </authorList>
    </citation>
    <scope>NUCLEOTIDE SEQUENCE [LARGE SCALE GENOMIC DNA]</scope>
    <source>
        <strain evidence="2 3">BJ06-0157</strain>
    </source>
</reference>
<organism evidence="2 3">
    <name type="scientific">Nocardia amamiensis</name>
    <dbReference type="NCBI Taxonomy" id="404578"/>
    <lineage>
        <taxon>Bacteria</taxon>
        <taxon>Bacillati</taxon>
        <taxon>Actinomycetota</taxon>
        <taxon>Actinomycetes</taxon>
        <taxon>Mycobacteriales</taxon>
        <taxon>Nocardiaceae</taxon>
        <taxon>Nocardia</taxon>
    </lineage>
</organism>
<dbReference type="InterPro" id="IPR043917">
    <property type="entry name" value="DUF5753"/>
</dbReference>
<dbReference type="SMART" id="SM00530">
    <property type="entry name" value="HTH_XRE"/>
    <property type="match status" value="1"/>
</dbReference>
<dbReference type="Pfam" id="PF19054">
    <property type="entry name" value="DUF5753"/>
    <property type="match status" value="1"/>
</dbReference>
<evidence type="ECO:0000259" key="1">
    <source>
        <dbReference type="PROSITE" id="PS50943"/>
    </source>
</evidence>
<dbReference type="Pfam" id="PF13560">
    <property type="entry name" value="HTH_31"/>
    <property type="match status" value="1"/>
</dbReference>
<dbReference type="SUPFAM" id="SSF47413">
    <property type="entry name" value="lambda repressor-like DNA-binding domains"/>
    <property type="match status" value="1"/>
</dbReference>
<proteinExistence type="predicted"/>
<dbReference type="InterPro" id="IPR001387">
    <property type="entry name" value="Cro/C1-type_HTH"/>
</dbReference>